<dbReference type="InterPro" id="IPR023158">
    <property type="entry name" value="YerB-like_sf"/>
</dbReference>
<feature type="domain" description="DUF3048" evidence="2">
    <location>
        <begin position="65"/>
        <end position="193"/>
    </location>
</feature>
<feature type="region of interest" description="Disordered" evidence="1">
    <location>
        <begin position="1"/>
        <end position="31"/>
    </location>
</feature>
<comment type="caution">
    <text evidence="4">The sequence shown here is derived from an EMBL/GenBank/DDBJ whole genome shotgun (WGS) entry which is preliminary data.</text>
</comment>
<feature type="domain" description="DUF3048" evidence="3">
    <location>
        <begin position="218"/>
        <end position="326"/>
    </location>
</feature>
<dbReference type="InterPro" id="IPR035328">
    <property type="entry name" value="DUF3048_C"/>
</dbReference>
<accession>A0A3A9Z3Y4</accession>
<evidence type="ECO:0000259" key="3">
    <source>
        <dbReference type="Pfam" id="PF17479"/>
    </source>
</evidence>
<evidence type="ECO:0000259" key="2">
    <source>
        <dbReference type="Pfam" id="PF11258"/>
    </source>
</evidence>
<evidence type="ECO:0000256" key="1">
    <source>
        <dbReference type="SAM" id="MobiDB-lite"/>
    </source>
</evidence>
<gene>
    <name evidence="4" type="ORF">D7294_10655</name>
</gene>
<dbReference type="SUPFAM" id="SSF159774">
    <property type="entry name" value="YerB-like"/>
    <property type="match status" value="1"/>
</dbReference>
<proteinExistence type="predicted"/>
<dbReference type="InterPro" id="IPR021416">
    <property type="entry name" value="DUF3048_N"/>
</dbReference>
<protein>
    <submittedName>
        <fullName evidence="4">DUF3048 domain-containing protein</fullName>
    </submittedName>
</protein>
<organism evidence="4 5">
    <name type="scientific">Streptomyces hoynatensis</name>
    <dbReference type="NCBI Taxonomy" id="1141874"/>
    <lineage>
        <taxon>Bacteria</taxon>
        <taxon>Bacillati</taxon>
        <taxon>Actinomycetota</taxon>
        <taxon>Actinomycetes</taxon>
        <taxon>Kitasatosporales</taxon>
        <taxon>Streptomycetaceae</taxon>
        <taxon>Streptomyces</taxon>
    </lineage>
</organism>
<dbReference type="Pfam" id="PF17479">
    <property type="entry name" value="DUF3048_C"/>
    <property type="match status" value="1"/>
</dbReference>
<keyword evidence="5" id="KW-1185">Reference proteome</keyword>
<dbReference type="OrthoDB" id="9779102at2"/>
<evidence type="ECO:0000313" key="4">
    <source>
        <dbReference type="EMBL" id="RKN42975.1"/>
    </source>
</evidence>
<dbReference type="Proteomes" id="UP000272474">
    <property type="component" value="Unassembled WGS sequence"/>
</dbReference>
<sequence>METVKNGRLHGPLSLRTHPGLPTRRHPRRGRRRAAALLAAAALAAGCGGGSGEERVSAFTGEQAGLARVVAVKVGNAPKARPQTGLDAADLVYVEEVDDGLTGFAALYSGELPDLVGPVRGVRETDLRLLRQFGRPALAYAGVQSMLQPRLDKAPLFAVPESAASGAYERHDDRPAPNDLYVHPAAVLDAAPDASPPRDVGLRFGKAPRAGGEVTKHVEVSYPHAGLAFDWDREREEWRISLDGEPADLYATTVVIQSVTVAQSRFHDAEGGSTPFSETVGAGEATVLREGMQFRARWSREKAGDVTEFTTPGGDPFRFAPGRVWVVLAPR</sequence>
<reference evidence="4 5" key="1">
    <citation type="journal article" date="2014" name="Int. J. Syst. Evol. Microbiol.">
        <title>Streptomyces hoynatensis sp. nov., isolated from deep marine sediment.</title>
        <authorList>
            <person name="Veyisoglu A."/>
            <person name="Sahin N."/>
        </authorList>
    </citation>
    <scope>NUCLEOTIDE SEQUENCE [LARGE SCALE GENOMIC DNA]</scope>
    <source>
        <strain evidence="4 5">KCTC 29097</strain>
    </source>
</reference>
<dbReference type="EMBL" id="RBAL01000005">
    <property type="protein sequence ID" value="RKN42975.1"/>
    <property type="molecule type" value="Genomic_DNA"/>
</dbReference>
<dbReference type="AlphaFoldDB" id="A0A3A9Z3Y4"/>
<dbReference type="Pfam" id="PF11258">
    <property type="entry name" value="DUF3048"/>
    <property type="match status" value="1"/>
</dbReference>
<dbReference type="Gene3D" id="3.50.90.10">
    <property type="entry name" value="YerB-like"/>
    <property type="match status" value="1"/>
</dbReference>
<name>A0A3A9Z3Y4_9ACTN</name>
<evidence type="ECO:0000313" key="5">
    <source>
        <dbReference type="Proteomes" id="UP000272474"/>
    </source>
</evidence>